<keyword evidence="10" id="KW-1185">Reference proteome</keyword>
<evidence type="ECO:0000256" key="3">
    <source>
        <dbReference type="ARBA" id="ARBA00022676"/>
    </source>
</evidence>
<dbReference type="EnsemblPlants" id="AET00791">
    <property type="protein sequence ID" value="AET00791"/>
    <property type="gene ID" value="MTR_5g095950"/>
</dbReference>
<dbReference type="GO" id="GO:0000139">
    <property type="term" value="C:Golgi membrane"/>
    <property type="evidence" value="ECO:0007669"/>
    <property type="project" value="UniProtKB-SubCell"/>
</dbReference>
<keyword evidence="5" id="KW-0333">Golgi apparatus</keyword>
<protein>
    <submittedName>
        <fullName evidence="8">Xyloglucan galactosyltransferase KATAMARI-like protein</fullName>
    </submittedName>
</protein>
<dbReference type="InterPro" id="IPR004263">
    <property type="entry name" value="Exostosin"/>
</dbReference>
<evidence type="ECO:0000259" key="7">
    <source>
        <dbReference type="Pfam" id="PF03016"/>
    </source>
</evidence>
<reference evidence="8 10" key="1">
    <citation type="journal article" date="2011" name="Nature">
        <title>The Medicago genome provides insight into the evolution of rhizobial symbioses.</title>
        <authorList>
            <person name="Young N.D."/>
            <person name="Debelle F."/>
            <person name="Oldroyd G.E."/>
            <person name="Geurts R."/>
            <person name="Cannon S.B."/>
            <person name="Udvardi M.K."/>
            <person name="Benedito V.A."/>
            <person name="Mayer K.F."/>
            <person name="Gouzy J."/>
            <person name="Schoof H."/>
            <person name="Van de Peer Y."/>
            <person name="Proost S."/>
            <person name="Cook D.R."/>
            <person name="Meyers B.C."/>
            <person name="Spannagl M."/>
            <person name="Cheung F."/>
            <person name="De Mita S."/>
            <person name="Krishnakumar V."/>
            <person name="Gundlach H."/>
            <person name="Zhou S."/>
            <person name="Mudge J."/>
            <person name="Bharti A.K."/>
            <person name="Murray J.D."/>
            <person name="Naoumkina M.A."/>
            <person name="Rosen B."/>
            <person name="Silverstein K.A."/>
            <person name="Tang H."/>
            <person name="Rombauts S."/>
            <person name="Zhao P.X."/>
            <person name="Zhou P."/>
            <person name="Barbe V."/>
            <person name="Bardou P."/>
            <person name="Bechner M."/>
            <person name="Bellec A."/>
            <person name="Berger A."/>
            <person name="Berges H."/>
            <person name="Bidwell S."/>
            <person name="Bisseling T."/>
            <person name="Choisne N."/>
            <person name="Couloux A."/>
            <person name="Denny R."/>
            <person name="Deshpande S."/>
            <person name="Dai X."/>
            <person name="Doyle J.J."/>
            <person name="Dudez A.M."/>
            <person name="Farmer A.D."/>
            <person name="Fouteau S."/>
            <person name="Franken C."/>
            <person name="Gibelin C."/>
            <person name="Gish J."/>
            <person name="Goldstein S."/>
            <person name="Gonzalez A.J."/>
            <person name="Green P.J."/>
            <person name="Hallab A."/>
            <person name="Hartog M."/>
            <person name="Hua A."/>
            <person name="Humphray S.J."/>
            <person name="Jeong D.H."/>
            <person name="Jing Y."/>
            <person name="Jocker A."/>
            <person name="Kenton S.M."/>
            <person name="Kim D.J."/>
            <person name="Klee K."/>
            <person name="Lai H."/>
            <person name="Lang C."/>
            <person name="Lin S."/>
            <person name="Macmil S.L."/>
            <person name="Magdelenat G."/>
            <person name="Matthews L."/>
            <person name="McCorrison J."/>
            <person name="Monaghan E.L."/>
            <person name="Mun J.H."/>
            <person name="Najar F.Z."/>
            <person name="Nicholson C."/>
            <person name="Noirot C."/>
            <person name="O'Bleness M."/>
            <person name="Paule C.R."/>
            <person name="Poulain J."/>
            <person name="Prion F."/>
            <person name="Qin B."/>
            <person name="Qu C."/>
            <person name="Retzel E.F."/>
            <person name="Riddle C."/>
            <person name="Sallet E."/>
            <person name="Samain S."/>
            <person name="Samson N."/>
            <person name="Sanders I."/>
            <person name="Saurat O."/>
            <person name="Scarpelli C."/>
            <person name="Schiex T."/>
            <person name="Segurens B."/>
            <person name="Severin A.J."/>
            <person name="Sherrier D.J."/>
            <person name="Shi R."/>
            <person name="Sims S."/>
            <person name="Singer S.R."/>
            <person name="Sinharoy S."/>
            <person name="Sterck L."/>
            <person name="Viollet A."/>
            <person name="Wang B.B."/>
            <person name="Wang K."/>
            <person name="Wang M."/>
            <person name="Wang X."/>
            <person name="Warfsmann J."/>
            <person name="Weissenbach J."/>
            <person name="White D.D."/>
            <person name="White J.D."/>
            <person name="Wiley G.B."/>
            <person name="Wincker P."/>
            <person name="Xing Y."/>
            <person name="Yang L."/>
            <person name="Yao Z."/>
            <person name="Ying F."/>
            <person name="Zhai J."/>
            <person name="Zhou L."/>
            <person name="Zuber A."/>
            <person name="Denarie J."/>
            <person name="Dixon R.A."/>
            <person name="May G.D."/>
            <person name="Schwartz D.C."/>
            <person name="Rogers J."/>
            <person name="Quetier F."/>
            <person name="Town C.D."/>
            <person name="Roe B.A."/>
        </authorList>
    </citation>
    <scope>NUCLEOTIDE SEQUENCE [LARGE SCALE GENOMIC DNA]</scope>
    <source>
        <strain evidence="8">A17</strain>
        <strain evidence="9 10">cv. Jemalong A17</strain>
    </source>
</reference>
<evidence type="ECO:0000256" key="5">
    <source>
        <dbReference type="ARBA" id="ARBA00023034"/>
    </source>
</evidence>
<keyword evidence="3 8" id="KW-0328">Glycosyltransferase</keyword>
<keyword evidence="3 8" id="KW-0808">Transferase</keyword>
<keyword evidence="6" id="KW-1133">Transmembrane helix</keyword>
<name>G7KEH0_MEDTR</name>
<feature type="transmembrane region" description="Helical" evidence="6">
    <location>
        <begin position="12"/>
        <end position="33"/>
    </location>
</feature>
<dbReference type="GO" id="GO:0016757">
    <property type="term" value="F:glycosyltransferase activity"/>
    <property type="evidence" value="ECO:0007669"/>
    <property type="project" value="UniProtKB-KW"/>
</dbReference>
<dbReference type="PANTHER" id="PTHR11062:SF282">
    <property type="entry name" value="XYLOGLUCAN GALACTOSYLTRANSFERASE GT11-RELATED"/>
    <property type="match status" value="1"/>
</dbReference>
<gene>
    <name evidence="8" type="ordered locus">MTR_5g095950</name>
</gene>
<dbReference type="AlphaFoldDB" id="G7KEH0"/>
<sequence>MLLGISIWFNSGLFLITASIFCVSLLSLDYYLASNNSGMTFLLSNMNNAKQEDEVFKKLLQKIVDPCLGQYIYVYDLPARFNEDLLKGCHSLQKWENMCVFLSNLGVGPKIIEKSKKEVLSKKNWYATNQYSLEVIFHNIMKHYKCLTNDSSLASAIYVPFYAGLDAGQYLWEFNISIRDKSPNEFVKWLGQQSQWKRLHGKDHFMVGGRIGCDFRREGDSDHNWGTKLMFLPEVSNMSFLLIESCKGLYDNEFPIPYPTYFHPTNDDEIFKWQRKMRNKKRDYLFTFVGAPRPDSPSSVRNQLIKHCESSKSCKRVGCYHGSSKKISCRDPVQVMDNFQNSVFSYKQYLWHFPKNGSNYSVLIPEIDVKEGKVMINETLFNVSKSEVLAMREEVIRLIPRIVYRYPGSRLETIEDAFDIAVKGVLGRIEAMRRQITNVNDSYHAKVVALNNLHFLLCRGKCLFIQGVQWWSIYPDLLLLSAECSLLGNMASMEGMRE</sequence>
<dbReference type="STRING" id="3880.G7KEH0"/>
<keyword evidence="6" id="KW-0812">Transmembrane</keyword>
<dbReference type="PANTHER" id="PTHR11062">
    <property type="entry name" value="EXOSTOSIN HEPARAN SULFATE GLYCOSYLTRANSFERASE -RELATED"/>
    <property type="match status" value="1"/>
</dbReference>
<dbReference type="HOGENOM" id="CLU_012659_4_1_1"/>
<evidence type="ECO:0000256" key="4">
    <source>
        <dbReference type="ARBA" id="ARBA00022968"/>
    </source>
</evidence>
<dbReference type="InterPro" id="IPR040911">
    <property type="entry name" value="Exostosin_GT47"/>
</dbReference>
<accession>G7KEH0</accession>
<dbReference type="Pfam" id="PF03016">
    <property type="entry name" value="Exostosin_GT47"/>
    <property type="match status" value="1"/>
</dbReference>
<keyword evidence="6" id="KW-0472">Membrane</keyword>
<dbReference type="eggNOG" id="KOG1021">
    <property type="taxonomic scope" value="Eukaryota"/>
</dbReference>
<evidence type="ECO:0000313" key="8">
    <source>
        <dbReference type="EMBL" id="AET00791.1"/>
    </source>
</evidence>
<evidence type="ECO:0000313" key="9">
    <source>
        <dbReference type="EnsemblPlants" id="AET00791"/>
    </source>
</evidence>
<dbReference type="OMA" id="WENEIAV"/>
<keyword evidence="4" id="KW-0735">Signal-anchor</keyword>
<evidence type="ECO:0000256" key="6">
    <source>
        <dbReference type="SAM" id="Phobius"/>
    </source>
</evidence>
<dbReference type="Proteomes" id="UP000002051">
    <property type="component" value="Chromosome 5"/>
</dbReference>
<proteinExistence type="inferred from homology"/>
<feature type="domain" description="Exostosin GT47" evidence="7">
    <location>
        <begin position="69"/>
        <end position="344"/>
    </location>
</feature>
<reference evidence="9" key="3">
    <citation type="submission" date="2015-04" db="UniProtKB">
        <authorList>
            <consortium name="EnsemblPlants"/>
        </authorList>
    </citation>
    <scope>IDENTIFICATION</scope>
    <source>
        <strain evidence="9">cv. Jemalong A17</strain>
    </source>
</reference>
<evidence type="ECO:0000313" key="10">
    <source>
        <dbReference type="Proteomes" id="UP000002051"/>
    </source>
</evidence>
<reference evidence="8 10" key="2">
    <citation type="journal article" date="2014" name="BMC Genomics">
        <title>An improved genome release (version Mt4.0) for the model legume Medicago truncatula.</title>
        <authorList>
            <person name="Tang H."/>
            <person name="Krishnakumar V."/>
            <person name="Bidwell S."/>
            <person name="Rosen B."/>
            <person name="Chan A."/>
            <person name="Zhou S."/>
            <person name="Gentzbittel L."/>
            <person name="Childs K.L."/>
            <person name="Yandell M."/>
            <person name="Gundlach H."/>
            <person name="Mayer K.F."/>
            <person name="Schwartz D.C."/>
            <person name="Town C.D."/>
        </authorList>
    </citation>
    <scope>GENOME REANNOTATION</scope>
    <source>
        <strain evidence="8">A17</strain>
        <strain evidence="9 10">cv. Jemalong A17</strain>
    </source>
</reference>
<dbReference type="EMBL" id="CM001221">
    <property type="protein sequence ID" value="AET00791.1"/>
    <property type="molecule type" value="Genomic_DNA"/>
</dbReference>
<organism evidence="8 10">
    <name type="scientific">Medicago truncatula</name>
    <name type="common">Barrel medic</name>
    <name type="synonym">Medicago tribuloides</name>
    <dbReference type="NCBI Taxonomy" id="3880"/>
    <lineage>
        <taxon>Eukaryota</taxon>
        <taxon>Viridiplantae</taxon>
        <taxon>Streptophyta</taxon>
        <taxon>Embryophyta</taxon>
        <taxon>Tracheophyta</taxon>
        <taxon>Spermatophyta</taxon>
        <taxon>Magnoliopsida</taxon>
        <taxon>eudicotyledons</taxon>
        <taxon>Gunneridae</taxon>
        <taxon>Pentapetalae</taxon>
        <taxon>rosids</taxon>
        <taxon>fabids</taxon>
        <taxon>Fabales</taxon>
        <taxon>Fabaceae</taxon>
        <taxon>Papilionoideae</taxon>
        <taxon>50 kb inversion clade</taxon>
        <taxon>NPAAA clade</taxon>
        <taxon>Hologalegina</taxon>
        <taxon>IRL clade</taxon>
        <taxon>Trifolieae</taxon>
        <taxon>Medicago</taxon>
    </lineage>
</organism>
<dbReference type="PaxDb" id="3880-AET00791"/>
<evidence type="ECO:0000256" key="2">
    <source>
        <dbReference type="ARBA" id="ARBA00010271"/>
    </source>
</evidence>
<comment type="subcellular location">
    <subcellularLocation>
        <location evidence="1">Golgi apparatus membrane</location>
        <topology evidence="1">Single-pass type II membrane protein</topology>
    </subcellularLocation>
</comment>
<comment type="similarity">
    <text evidence="2">Belongs to the glycosyltransferase 47 family.</text>
</comment>
<evidence type="ECO:0000256" key="1">
    <source>
        <dbReference type="ARBA" id="ARBA00004323"/>
    </source>
</evidence>